<sequence>MNAQLPGQIGIEFYFNQHLKIRPKPNWIGKLPKNYYWCPYCGEIKKFKVFKGYKRCELCHISMKDYYVKKFNKLELI</sequence>
<organism evidence="1 2">
    <name type="scientific">Maledivibacter halophilus</name>
    <dbReference type="NCBI Taxonomy" id="36842"/>
    <lineage>
        <taxon>Bacteria</taxon>
        <taxon>Bacillati</taxon>
        <taxon>Bacillota</taxon>
        <taxon>Clostridia</taxon>
        <taxon>Peptostreptococcales</taxon>
        <taxon>Caminicellaceae</taxon>
        <taxon>Maledivibacter</taxon>
    </lineage>
</organism>
<dbReference type="Proteomes" id="UP000190285">
    <property type="component" value="Unassembled WGS sequence"/>
</dbReference>
<dbReference type="STRING" id="36842.SAMN02194393_01729"/>
<gene>
    <name evidence="1" type="ORF">SAMN02194393_01729</name>
</gene>
<accession>A0A1T5KE79</accession>
<protein>
    <submittedName>
        <fullName evidence="1">Uncharacterized protein</fullName>
    </submittedName>
</protein>
<dbReference type="OrthoDB" id="1957339at2"/>
<dbReference type="RefSeq" id="WP_079490902.1">
    <property type="nucleotide sequence ID" value="NZ_FUZT01000004.1"/>
</dbReference>
<evidence type="ECO:0000313" key="2">
    <source>
        <dbReference type="Proteomes" id="UP000190285"/>
    </source>
</evidence>
<dbReference type="AlphaFoldDB" id="A0A1T5KE79"/>
<evidence type="ECO:0000313" key="1">
    <source>
        <dbReference type="EMBL" id="SKC61994.1"/>
    </source>
</evidence>
<name>A0A1T5KE79_9FIRM</name>
<proteinExistence type="predicted"/>
<keyword evidence="2" id="KW-1185">Reference proteome</keyword>
<reference evidence="1 2" key="1">
    <citation type="submission" date="2017-02" db="EMBL/GenBank/DDBJ databases">
        <authorList>
            <person name="Peterson S.W."/>
        </authorList>
    </citation>
    <scope>NUCLEOTIDE SEQUENCE [LARGE SCALE GENOMIC DNA]</scope>
    <source>
        <strain evidence="1 2">M1</strain>
    </source>
</reference>
<dbReference type="EMBL" id="FUZT01000004">
    <property type="protein sequence ID" value="SKC61994.1"/>
    <property type="molecule type" value="Genomic_DNA"/>
</dbReference>